<sequence>MAKRFCLGSAAAFTDLGSGINTDGWQ</sequence>
<reference evidence="1" key="2">
    <citation type="journal article" date="2015" name="Fish Shellfish Immunol.">
        <title>Early steps in the European eel (Anguilla anguilla)-Vibrio vulnificus interaction in the gills: Role of the RtxA13 toxin.</title>
        <authorList>
            <person name="Callol A."/>
            <person name="Pajuelo D."/>
            <person name="Ebbesson L."/>
            <person name="Teles M."/>
            <person name="MacKenzie S."/>
            <person name="Amaro C."/>
        </authorList>
    </citation>
    <scope>NUCLEOTIDE SEQUENCE</scope>
</reference>
<dbReference type="EMBL" id="GBXM01063033">
    <property type="protein sequence ID" value="JAH45544.1"/>
    <property type="molecule type" value="Transcribed_RNA"/>
</dbReference>
<proteinExistence type="predicted"/>
<name>A0A0E9SW01_ANGAN</name>
<protein>
    <submittedName>
        <fullName evidence="1">Uncharacterized protein</fullName>
    </submittedName>
</protein>
<organism evidence="1">
    <name type="scientific">Anguilla anguilla</name>
    <name type="common">European freshwater eel</name>
    <name type="synonym">Muraena anguilla</name>
    <dbReference type="NCBI Taxonomy" id="7936"/>
    <lineage>
        <taxon>Eukaryota</taxon>
        <taxon>Metazoa</taxon>
        <taxon>Chordata</taxon>
        <taxon>Craniata</taxon>
        <taxon>Vertebrata</taxon>
        <taxon>Euteleostomi</taxon>
        <taxon>Actinopterygii</taxon>
        <taxon>Neopterygii</taxon>
        <taxon>Teleostei</taxon>
        <taxon>Anguilliformes</taxon>
        <taxon>Anguillidae</taxon>
        <taxon>Anguilla</taxon>
    </lineage>
</organism>
<evidence type="ECO:0000313" key="1">
    <source>
        <dbReference type="EMBL" id="JAH45544.1"/>
    </source>
</evidence>
<dbReference type="AlphaFoldDB" id="A0A0E9SW01"/>
<reference evidence="1" key="1">
    <citation type="submission" date="2014-11" db="EMBL/GenBank/DDBJ databases">
        <authorList>
            <person name="Amaro Gonzalez C."/>
        </authorList>
    </citation>
    <scope>NUCLEOTIDE SEQUENCE</scope>
</reference>
<accession>A0A0E9SW01</accession>